<feature type="region of interest" description="Disordered" evidence="1">
    <location>
        <begin position="345"/>
        <end position="421"/>
    </location>
</feature>
<feature type="compositionally biased region" description="Basic and acidic residues" evidence="1">
    <location>
        <begin position="254"/>
        <end position="287"/>
    </location>
</feature>
<dbReference type="EMBL" id="BSUK01000001">
    <property type="protein sequence ID" value="GMA22459.1"/>
    <property type="molecule type" value="Genomic_DNA"/>
</dbReference>
<reference evidence="3" key="1">
    <citation type="journal article" date="2019" name="Int. J. Syst. Evol. Microbiol.">
        <title>The Global Catalogue of Microorganisms (GCM) 10K type strain sequencing project: providing services to taxonomists for standard genome sequencing and annotation.</title>
        <authorList>
            <consortium name="The Broad Institute Genomics Platform"/>
            <consortium name="The Broad Institute Genome Sequencing Center for Infectious Disease"/>
            <person name="Wu L."/>
            <person name="Ma J."/>
        </authorList>
    </citation>
    <scope>NUCLEOTIDE SEQUENCE [LARGE SCALE GENOMIC DNA]</scope>
    <source>
        <strain evidence="3">NBRC 106348</strain>
    </source>
</reference>
<evidence type="ECO:0000313" key="3">
    <source>
        <dbReference type="Proteomes" id="UP001157091"/>
    </source>
</evidence>
<feature type="compositionally biased region" description="Basic and acidic residues" evidence="1">
    <location>
        <begin position="61"/>
        <end position="78"/>
    </location>
</feature>
<evidence type="ECO:0000313" key="2">
    <source>
        <dbReference type="EMBL" id="GMA22459.1"/>
    </source>
</evidence>
<proteinExistence type="predicted"/>
<feature type="region of interest" description="Disordered" evidence="1">
    <location>
        <begin position="47"/>
        <end position="78"/>
    </location>
</feature>
<feature type="compositionally biased region" description="Basic and acidic residues" evidence="1">
    <location>
        <begin position="303"/>
        <end position="313"/>
    </location>
</feature>
<feature type="region of interest" description="Disordered" evidence="1">
    <location>
        <begin position="233"/>
        <end position="317"/>
    </location>
</feature>
<sequence>MSAPRLETDAVVAHVEHDDVREVREGHPDPGRVRVLRDVRQRFLGDTEERRPDVVGQGQDGARDLDLHRDPRRAGPPDRVLRERLAERGALELLGPQGPHGPARLRQALPGQGAGAVQVGATDAVVGGAVSGLELGDDAREALRERVVDLAGEPLTLVLDPGLACLLQELRVQPGVLSDCRFQAEVRLGELRVALDTTLGDHEQRHGDAVVHSADEHAGQPSGEVVRVASELGGREHQRHRDHRPGQGPVRHPLVRDHETRPGEDREPRVEPDEHRAQRDVDREHRGIAGGAVATAPHRHQHHPDGRDRREQQPRPQPALRAVARLLRDRGEHCGHCERRQEEAAAHAVEPLPPQVLGGRPVGADALRRADDAGRGGPGRRHAGDAGDPAPVVCAAHDDDGVTPSGRCGPRPRRTPRPSRP</sequence>
<comment type="caution">
    <text evidence="2">The sequence shown here is derived from an EMBL/GenBank/DDBJ whole genome shotgun (WGS) entry which is preliminary data.</text>
</comment>
<gene>
    <name evidence="2" type="ORF">GCM10025864_02180</name>
</gene>
<feature type="compositionally biased region" description="Basic residues" evidence="1">
    <location>
        <begin position="410"/>
        <end position="421"/>
    </location>
</feature>
<keyword evidence="3" id="KW-1185">Reference proteome</keyword>
<evidence type="ECO:0000256" key="1">
    <source>
        <dbReference type="SAM" id="MobiDB-lite"/>
    </source>
</evidence>
<organism evidence="2 3">
    <name type="scientific">Luteimicrobium album</name>
    <dbReference type="NCBI Taxonomy" id="1054550"/>
    <lineage>
        <taxon>Bacteria</taxon>
        <taxon>Bacillati</taxon>
        <taxon>Actinomycetota</taxon>
        <taxon>Actinomycetes</taxon>
        <taxon>Micrococcales</taxon>
        <taxon>Luteimicrobium</taxon>
    </lineage>
</organism>
<name>A0ABQ6HY93_9MICO</name>
<dbReference type="Proteomes" id="UP001157091">
    <property type="component" value="Unassembled WGS sequence"/>
</dbReference>
<protein>
    <submittedName>
        <fullName evidence="2">Uncharacterized protein</fullName>
    </submittedName>
</protein>
<accession>A0ABQ6HY93</accession>